<evidence type="ECO:0000256" key="2">
    <source>
        <dbReference type="SAM" id="Phobius"/>
    </source>
</evidence>
<keyword evidence="1" id="KW-0175">Coiled coil</keyword>
<dbReference type="Proteomes" id="UP000256779">
    <property type="component" value="Unassembled WGS sequence"/>
</dbReference>
<proteinExistence type="predicted"/>
<dbReference type="EMBL" id="QREG01000011">
    <property type="protein sequence ID" value="RED97961.1"/>
    <property type="molecule type" value="Genomic_DNA"/>
</dbReference>
<protein>
    <submittedName>
        <fullName evidence="3">Uncharacterized protein</fullName>
    </submittedName>
</protein>
<comment type="caution">
    <text evidence="3">The sequence shown here is derived from an EMBL/GenBank/DDBJ whole genome shotgun (WGS) entry which is preliminary data.</text>
</comment>
<keyword evidence="2" id="KW-0472">Membrane</keyword>
<accession>A0A3D9L3L5</accession>
<name>A0A3D9L3L5_MARFU</name>
<gene>
    <name evidence="3" type="ORF">C7460_111102</name>
</gene>
<organism evidence="3 4">
    <name type="scientific">Marinoscillum furvescens DSM 4134</name>
    <dbReference type="NCBI Taxonomy" id="1122208"/>
    <lineage>
        <taxon>Bacteria</taxon>
        <taxon>Pseudomonadati</taxon>
        <taxon>Bacteroidota</taxon>
        <taxon>Cytophagia</taxon>
        <taxon>Cytophagales</taxon>
        <taxon>Reichenbachiellaceae</taxon>
        <taxon>Marinoscillum</taxon>
    </lineage>
</organism>
<evidence type="ECO:0000313" key="3">
    <source>
        <dbReference type="EMBL" id="RED97961.1"/>
    </source>
</evidence>
<keyword evidence="2" id="KW-1133">Transmembrane helix</keyword>
<dbReference type="RefSeq" id="WP_115868486.1">
    <property type="nucleotide sequence ID" value="NZ_QREG01000011.1"/>
</dbReference>
<dbReference type="AlphaFoldDB" id="A0A3D9L3L5"/>
<evidence type="ECO:0000313" key="4">
    <source>
        <dbReference type="Proteomes" id="UP000256779"/>
    </source>
</evidence>
<keyword evidence="2" id="KW-0812">Transmembrane</keyword>
<evidence type="ECO:0000256" key="1">
    <source>
        <dbReference type="SAM" id="Coils"/>
    </source>
</evidence>
<sequence length="82" mass="8947">MKNILKLTVPIIIIAVLAYLLIQGKSTNSELKNQLSKAQQEAEAQAQSALRQTQLAEEAAARATLEAHKARVLAQKLAECHN</sequence>
<feature type="coiled-coil region" evidence="1">
    <location>
        <begin position="21"/>
        <end position="59"/>
    </location>
</feature>
<feature type="transmembrane region" description="Helical" evidence="2">
    <location>
        <begin position="6"/>
        <end position="22"/>
    </location>
</feature>
<keyword evidence="4" id="KW-1185">Reference proteome</keyword>
<reference evidence="3 4" key="1">
    <citation type="submission" date="2018-07" db="EMBL/GenBank/DDBJ databases">
        <title>Genomic Encyclopedia of Type Strains, Phase IV (KMG-IV): sequencing the most valuable type-strain genomes for metagenomic binning, comparative biology and taxonomic classification.</title>
        <authorList>
            <person name="Goeker M."/>
        </authorList>
    </citation>
    <scope>NUCLEOTIDE SEQUENCE [LARGE SCALE GENOMIC DNA]</scope>
    <source>
        <strain evidence="3 4">DSM 4134</strain>
    </source>
</reference>